<dbReference type="PANTHER" id="PTHR33375">
    <property type="entry name" value="CHROMOSOME-PARTITIONING PROTEIN PARB-RELATED"/>
    <property type="match status" value="1"/>
</dbReference>
<dbReference type="AlphaFoldDB" id="A0A1Y5FIS5"/>
<dbReference type="InterPro" id="IPR050336">
    <property type="entry name" value="Chromosome_partition/occlusion"/>
</dbReference>
<feature type="domain" description="ParB-like N-terminal" evidence="1">
    <location>
        <begin position="42"/>
        <end position="100"/>
    </location>
</feature>
<protein>
    <recommendedName>
        <fullName evidence="1">ParB-like N-terminal domain-containing protein</fullName>
    </recommendedName>
</protein>
<comment type="caution">
    <text evidence="2">The sequence shown here is derived from an EMBL/GenBank/DDBJ whole genome shotgun (WGS) entry which is preliminary data.</text>
</comment>
<evidence type="ECO:0000313" key="2">
    <source>
        <dbReference type="EMBL" id="OUS00271.1"/>
    </source>
</evidence>
<dbReference type="InterPro" id="IPR003115">
    <property type="entry name" value="ParB_N"/>
</dbReference>
<name>A0A1Y5FIS5_9BACT</name>
<evidence type="ECO:0000259" key="1">
    <source>
        <dbReference type="Pfam" id="PF02195"/>
    </source>
</evidence>
<dbReference type="GO" id="GO:0007059">
    <property type="term" value="P:chromosome segregation"/>
    <property type="evidence" value="ECO:0007669"/>
    <property type="project" value="TreeGrafter"/>
</dbReference>
<sequence length="327" mass="38543">MNVLGRKNKASREKSKMSLDTNEAIQINSSNMYANINIYDIKLDRERFQTKSAITDETINRMAKSIYELGQLDPIILLKEYKNGKEQFTLVAGETRLRGKLKICEDFENMPSVLANHSKIFAKITEDEKYALQCALETNIVRENTHEIDMFVEFLRYKSFSNVRRNIEENNPKFENKEIEKHTQEEVSKVFKVSQTTVSRWMAWKPVPIEVRAEIIKFDIKNRDFCSEIKKDFKIFSNGKHSAFEELNDLVNFWIEKIHAFASSQNSSFERVEDANKSLSDVPRNFLYYRHDLDEYKIRENVIRNLDKKNKKRLIKAAERLIAECKK</sequence>
<dbReference type="EMBL" id="MAAO01000001">
    <property type="protein sequence ID" value="OUS00271.1"/>
    <property type="molecule type" value="Genomic_DNA"/>
</dbReference>
<reference evidence="3" key="1">
    <citation type="journal article" date="2017" name="Proc. Natl. Acad. Sci. U.S.A.">
        <title>Simulation of Deepwater Horizon oil plume reveals substrate specialization within a complex community of hydrocarbon-degraders.</title>
        <authorList>
            <person name="Hu P."/>
            <person name="Dubinsky E.A."/>
            <person name="Probst A.J."/>
            <person name="Wang J."/>
            <person name="Sieber C.M.K."/>
            <person name="Tom L.M."/>
            <person name="Gardinali P."/>
            <person name="Banfield J.F."/>
            <person name="Atlas R.M."/>
            <person name="Andersen G.L."/>
        </authorList>
    </citation>
    <scope>NUCLEOTIDE SEQUENCE [LARGE SCALE GENOMIC DNA]</scope>
</reference>
<evidence type="ECO:0000313" key="3">
    <source>
        <dbReference type="Proteomes" id="UP000196531"/>
    </source>
</evidence>
<organism evidence="2 3">
    <name type="scientific">Halobacteriovorax marinus</name>
    <dbReference type="NCBI Taxonomy" id="97084"/>
    <lineage>
        <taxon>Bacteria</taxon>
        <taxon>Pseudomonadati</taxon>
        <taxon>Bdellovibrionota</taxon>
        <taxon>Bacteriovoracia</taxon>
        <taxon>Bacteriovoracales</taxon>
        <taxon>Halobacteriovoraceae</taxon>
        <taxon>Halobacteriovorax</taxon>
    </lineage>
</organism>
<proteinExistence type="predicted"/>
<gene>
    <name evidence="2" type="ORF">A9Q84_00025</name>
</gene>
<dbReference type="Proteomes" id="UP000196531">
    <property type="component" value="Unassembled WGS sequence"/>
</dbReference>
<dbReference type="Gene3D" id="3.90.1530.10">
    <property type="entry name" value="Conserved hypothetical protein from pyrococcus furiosus pfu- 392566-001, ParB domain"/>
    <property type="match status" value="1"/>
</dbReference>
<accession>A0A1Y5FIS5</accession>
<dbReference type="InterPro" id="IPR036086">
    <property type="entry name" value="ParB/Sulfiredoxin_sf"/>
</dbReference>
<dbReference type="PANTHER" id="PTHR33375:SF1">
    <property type="entry name" value="CHROMOSOME-PARTITIONING PROTEIN PARB-RELATED"/>
    <property type="match status" value="1"/>
</dbReference>
<dbReference type="GO" id="GO:0005694">
    <property type="term" value="C:chromosome"/>
    <property type="evidence" value="ECO:0007669"/>
    <property type="project" value="TreeGrafter"/>
</dbReference>
<dbReference type="Pfam" id="PF02195">
    <property type="entry name" value="ParB_N"/>
    <property type="match status" value="1"/>
</dbReference>
<dbReference type="SUPFAM" id="SSF110849">
    <property type="entry name" value="ParB/Sulfiredoxin"/>
    <property type="match status" value="1"/>
</dbReference>